<organism evidence="9 10">
    <name type="scientific">Hoylesella timonensis S9-PR14</name>
    <dbReference type="NCBI Taxonomy" id="1401062"/>
    <lineage>
        <taxon>Bacteria</taxon>
        <taxon>Pseudomonadati</taxon>
        <taxon>Bacteroidota</taxon>
        <taxon>Bacteroidia</taxon>
        <taxon>Bacteroidales</taxon>
        <taxon>Prevotellaceae</taxon>
        <taxon>Hoylesella</taxon>
    </lineage>
</organism>
<comment type="similarity">
    <text evidence="2">Belongs to the MreD family.</text>
</comment>
<feature type="transmembrane region" description="Helical" evidence="8">
    <location>
        <begin position="141"/>
        <end position="160"/>
    </location>
</feature>
<evidence type="ECO:0000256" key="4">
    <source>
        <dbReference type="ARBA" id="ARBA00022692"/>
    </source>
</evidence>
<keyword evidence="5" id="KW-0133">Cell shape</keyword>
<dbReference type="Proteomes" id="UP000029723">
    <property type="component" value="Unassembled WGS sequence"/>
</dbReference>
<dbReference type="RefSeq" id="WP_036930012.1">
    <property type="nucleotide sequence ID" value="NZ_JRPQ01000278.1"/>
</dbReference>
<reference evidence="9 10" key="1">
    <citation type="submission" date="2014-07" db="EMBL/GenBank/DDBJ databases">
        <authorList>
            <person name="McCorrison J."/>
            <person name="Sanka R."/>
            <person name="Torralba M."/>
            <person name="Gillis M."/>
            <person name="Haft D.H."/>
            <person name="Methe B."/>
            <person name="Sutton G."/>
            <person name="Nelson K.E."/>
        </authorList>
    </citation>
    <scope>NUCLEOTIDE SEQUENCE [LARGE SCALE GENOMIC DNA]</scope>
    <source>
        <strain evidence="9 10">S9-PR14</strain>
    </source>
</reference>
<dbReference type="GO" id="GO:0005886">
    <property type="term" value="C:plasma membrane"/>
    <property type="evidence" value="ECO:0007669"/>
    <property type="project" value="UniProtKB-SubCell"/>
</dbReference>
<comment type="caution">
    <text evidence="9">The sequence shown here is derived from an EMBL/GenBank/DDBJ whole genome shotgun (WGS) entry which is preliminary data.</text>
</comment>
<evidence type="ECO:0000313" key="10">
    <source>
        <dbReference type="Proteomes" id="UP000029723"/>
    </source>
</evidence>
<sequence>MGVDLLKGISIFVILLLLQVLIFNHIHLFGFATPLLYVYSMLLFRRNFPKWGILVCGFLAGLSVDIFSNTPGLASASMTFIGLIQPYVLMLFLPRDSAEDLQPSMHTLGISAFWGYALVLVFLYCLIFFSLEAFNFFNWLQWLKCVGGSTVLTLILLMTIENVRRG</sequence>
<keyword evidence="6 8" id="KW-1133">Transmembrane helix</keyword>
<dbReference type="NCBIfam" id="TIGR03426">
    <property type="entry name" value="shape_MreD"/>
    <property type="match status" value="1"/>
</dbReference>
<keyword evidence="4 8" id="KW-0812">Transmembrane</keyword>
<dbReference type="OrthoDB" id="1132160at2"/>
<evidence type="ECO:0000256" key="6">
    <source>
        <dbReference type="ARBA" id="ARBA00022989"/>
    </source>
</evidence>
<evidence type="ECO:0000256" key="2">
    <source>
        <dbReference type="ARBA" id="ARBA00007776"/>
    </source>
</evidence>
<evidence type="ECO:0000256" key="8">
    <source>
        <dbReference type="SAM" id="Phobius"/>
    </source>
</evidence>
<gene>
    <name evidence="9" type="ORF">HMPREF9304_14185</name>
</gene>
<evidence type="ECO:0000313" key="9">
    <source>
        <dbReference type="EMBL" id="KGI20787.1"/>
    </source>
</evidence>
<feature type="transmembrane region" description="Helical" evidence="8">
    <location>
        <begin position="73"/>
        <end position="93"/>
    </location>
</feature>
<feature type="transmembrane region" description="Helical" evidence="8">
    <location>
        <begin position="105"/>
        <end position="129"/>
    </location>
</feature>
<proteinExistence type="inferred from homology"/>
<dbReference type="InterPro" id="IPR007227">
    <property type="entry name" value="Cell_shape_determining_MreD"/>
</dbReference>
<dbReference type="GO" id="GO:0008360">
    <property type="term" value="P:regulation of cell shape"/>
    <property type="evidence" value="ECO:0007669"/>
    <property type="project" value="UniProtKB-KW"/>
</dbReference>
<keyword evidence="3" id="KW-1003">Cell membrane</keyword>
<evidence type="ECO:0000256" key="1">
    <source>
        <dbReference type="ARBA" id="ARBA00004651"/>
    </source>
</evidence>
<evidence type="ECO:0000256" key="7">
    <source>
        <dbReference type="ARBA" id="ARBA00023136"/>
    </source>
</evidence>
<comment type="subcellular location">
    <subcellularLocation>
        <location evidence="1">Cell membrane</location>
        <topology evidence="1">Multi-pass membrane protein</topology>
    </subcellularLocation>
</comment>
<keyword evidence="7 8" id="KW-0472">Membrane</keyword>
<name>A0A098YND0_9BACT</name>
<feature type="transmembrane region" description="Helical" evidence="8">
    <location>
        <begin position="12"/>
        <end position="39"/>
    </location>
</feature>
<feature type="transmembrane region" description="Helical" evidence="8">
    <location>
        <begin position="51"/>
        <end position="67"/>
    </location>
</feature>
<evidence type="ECO:0000256" key="3">
    <source>
        <dbReference type="ARBA" id="ARBA00022475"/>
    </source>
</evidence>
<evidence type="ECO:0000256" key="5">
    <source>
        <dbReference type="ARBA" id="ARBA00022960"/>
    </source>
</evidence>
<accession>A0A098YND0</accession>
<dbReference type="EMBL" id="JRPQ01000278">
    <property type="protein sequence ID" value="KGI20787.1"/>
    <property type="molecule type" value="Genomic_DNA"/>
</dbReference>
<dbReference type="AlphaFoldDB" id="A0A098YND0"/>
<protein>
    <submittedName>
        <fullName evidence="9">Rod shape-determining protein MreD</fullName>
    </submittedName>
</protein>